<comment type="caution">
    <text evidence="5">The sequence shown here is derived from an EMBL/GenBank/DDBJ whole genome shotgun (WGS) entry which is preliminary data.</text>
</comment>
<dbReference type="SMART" id="SM00753">
    <property type="entry name" value="PAM"/>
    <property type="match status" value="1"/>
</dbReference>
<dbReference type="GO" id="GO:0030234">
    <property type="term" value="F:enzyme regulator activity"/>
    <property type="evidence" value="ECO:0007669"/>
    <property type="project" value="InterPro"/>
</dbReference>
<dbReference type="Pfam" id="PF08375">
    <property type="entry name" value="Rpn3_C"/>
    <property type="match status" value="1"/>
</dbReference>
<dbReference type="SUPFAM" id="SSF46785">
    <property type="entry name" value="Winged helix' DNA-binding domain"/>
    <property type="match status" value="1"/>
</dbReference>
<dbReference type="AlphaFoldDB" id="A0A9W6ZJ11"/>
<dbReference type="GO" id="GO:0006511">
    <property type="term" value="P:ubiquitin-dependent protein catabolic process"/>
    <property type="evidence" value="ECO:0007669"/>
    <property type="project" value="TreeGrafter"/>
</dbReference>
<dbReference type="InterPro" id="IPR000717">
    <property type="entry name" value="PCI_dom"/>
</dbReference>
<sequence length="541" mass="58839">MGVLRLRTAEFVKKCGHMFAMVNTKSPAKASPPPPPTPSKDDAPPKPPLPSIDAAAFRLCSLLGLPSVDSKGPPIKALPSGAGRTVRRWLSSSAVNKCRKLSYGNLVDGARRVLPDNSEITAVIESSKPMETGSEAPLEDSSSCSALPPHPLVLPAISSWLLSLAINSLLFDSSDASAAFALSGSALAAVGKAASQSNSTFTPPILSPLIARLYRFRSLAASAASPQAQSTVRNELVHAHRLACLSRAVDVQATLLNLMLRDLLEGNLIDQAKKLSQNATFPENASNNQLVRYLYYMGKIQALQLEYTDSFSKLSQSLRKAPENTGLAFRVAVQKLLIIVQLLMGEIPSRDIFFTEGMRALLLPYMELTAAVRQGDLTTFNKIASKHQPTFVADGTDTLINRLAHNVVKAGLRRLNISYSRIYLKDIAERLSLGSAKSAEYIVAKAIRDGVIDGVINHKEGYLQSNELVDVYSTTEPAEALHRRITFCLNTHADAVKGLRYPDDAYAKANQKKKKGDEEEKTEEEIAAEIEAELEEEEDEF</sequence>
<feature type="domain" description="PCI" evidence="4">
    <location>
        <begin position="291"/>
        <end position="470"/>
    </location>
</feature>
<evidence type="ECO:0000259" key="4">
    <source>
        <dbReference type="PROSITE" id="PS50250"/>
    </source>
</evidence>
<dbReference type="EMBL" id="BRXY01000021">
    <property type="protein sequence ID" value="GMH53631.1"/>
    <property type="molecule type" value="Genomic_DNA"/>
</dbReference>
<dbReference type="PANTHER" id="PTHR10758:SF2">
    <property type="entry name" value="26S PROTEASOME NON-ATPASE REGULATORY SUBUNIT 3"/>
    <property type="match status" value="1"/>
</dbReference>
<gene>
    <name evidence="5" type="ORF">TrST_g10161</name>
</gene>
<dbReference type="Pfam" id="PF25573">
    <property type="entry name" value="TPR_PSMD3_N"/>
    <property type="match status" value="1"/>
</dbReference>
<dbReference type="GO" id="GO:0042176">
    <property type="term" value="P:regulation of protein catabolic process"/>
    <property type="evidence" value="ECO:0007669"/>
    <property type="project" value="InterPro"/>
</dbReference>
<dbReference type="Proteomes" id="UP001165085">
    <property type="component" value="Unassembled WGS sequence"/>
</dbReference>
<dbReference type="InterPro" id="IPR013586">
    <property type="entry name" value="PSMD3_C"/>
</dbReference>
<dbReference type="OrthoDB" id="1713558at2759"/>
<comment type="similarity">
    <text evidence="1">Belongs to the proteasome subunit S3 family.</text>
</comment>
<dbReference type="InterPro" id="IPR036390">
    <property type="entry name" value="WH_DNA-bd_sf"/>
</dbReference>
<dbReference type="Gene3D" id="1.25.40.570">
    <property type="match status" value="1"/>
</dbReference>
<name>A0A9W6ZJ11_9STRA</name>
<dbReference type="InterPro" id="IPR057985">
    <property type="entry name" value="TPR_PSMD3_N"/>
</dbReference>
<dbReference type="InterPro" id="IPR050756">
    <property type="entry name" value="CSN3"/>
</dbReference>
<reference evidence="6" key="1">
    <citation type="journal article" date="2023" name="Commun. Biol.">
        <title>Genome analysis of Parmales, the sister group of diatoms, reveals the evolutionary specialization of diatoms from phago-mixotrophs to photoautotrophs.</title>
        <authorList>
            <person name="Ban H."/>
            <person name="Sato S."/>
            <person name="Yoshikawa S."/>
            <person name="Yamada K."/>
            <person name="Nakamura Y."/>
            <person name="Ichinomiya M."/>
            <person name="Sato N."/>
            <person name="Blanc-Mathieu R."/>
            <person name="Endo H."/>
            <person name="Kuwata A."/>
            <person name="Ogata H."/>
        </authorList>
    </citation>
    <scope>NUCLEOTIDE SEQUENCE [LARGE SCALE GENOMIC DNA]</scope>
    <source>
        <strain evidence="6">NIES 3701</strain>
    </source>
</reference>
<dbReference type="GO" id="GO:0008541">
    <property type="term" value="C:proteasome regulatory particle, lid subcomplex"/>
    <property type="evidence" value="ECO:0007669"/>
    <property type="project" value="TreeGrafter"/>
</dbReference>
<keyword evidence="2" id="KW-0647">Proteasome</keyword>
<evidence type="ECO:0000313" key="6">
    <source>
        <dbReference type="Proteomes" id="UP001165085"/>
    </source>
</evidence>
<accession>A0A9W6ZJ11</accession>
<protein>
    <recommendedName>
        <fullName evidence="4">PCI domain-containing protein</fullName>
    </recommendedName>
</protein>
<evidence type="ECO:0000256" key="2">
    <source>
        <dbReference type="ARBA" id="ARBA00022942"/>
    </source>
</evidence>
<dbReference type="PANTHER" id="PTHR10758">
    <property type="entry name" value="26S PROTEASOME NON-ATPASE REGULATORY SUBUNIT 3/COP9 SIGNALOSOME COMPLEX SUBUNIT 3"/>
    <property type="match status" value="1"/>
</dbReference>
<evidence type="ECO:0000256" key="3">
    <source>
        <dbReference type="SAM" id="MobiDB-lite"/>
    </source>
</evidence>
<keyword evidence="6" id="KW-1185">Reference proteome</keyword>
<feature type="region of interest" description="Disordered" evidence="3">
    <location>
        <begin position="23"/>
        <end position="50"/>
    </location>
</feature>
<evidence type="ECO:0000256" key="1">
    <source>
        <dbReference type="ARBA" id="ARBA00007912"/>
    </source>
</evidence>
<dbReference type="Pfam" id="PF01399">
    <property type="entry name" value="PCI"/>
    <property type="match status" value="1"/>
</dbReference>
<dbReference type="SMART" id="SM00088">
    <property type="entry name" value="PINT"/>
    <property type="match status" value="1"/>
</dbReference>
<dbReference type="PROSITE" id="PS50250">
    <property type="entry name" value="PCI"/>
    <property type="match status" value="1"/>
</dbReference>
<evidence type="ECO:0000313" key="5">
    <source>
        <dbReference type="EMBL" id="GMH53631.1"/>
    </source>
</evidence>
<proteinExistence type="inferred from homology"/>
<organism evidence="5 6">
    <name type="scientific">Triparma strigata</name>
    <dbReference type="NCBI Taxonomy" id="1606541"/>
    <lineage>
        <taxon>Eukaryota</taxon>
        <taxon>Sar</taxon>
        <taxon>Stramenopiles</taxon>
        <taxon>Ochrophyta</taxon>
        <taxon>Bolidophyceae</taxon>
        <taxon>Parmales</taxon>
        <taxon>Triparmaceae</taxon>
        <taxon>Triparma</taxon>
    </lineage>
</organism>